<protein>
    <recommendedName>
        <fullName evidence="6">NAD(P)-binding protein</fullName>
    </recommendedName>
</protein>
<keyword evidence="2" id="KW-0521">NADP</keyword>
<dbReference type="EMBL" id="JAWHQM010000002">
    <property type="protein sequence ID" value="KAK5625127.1"/>
    <property type="molecule type" value="Genomic_DNA"/>
</dbReference>
<dbReference type="SUPFAM" id="SSF51735">
    <property type="entry name" value="NAD(P)-binding Rossmann-fold domains"/>
    <property type="match status" value="1"/>
</dbReference>
<evidence type="ECO:0000256" key="2">
    <source>
        <dbReference type="ARBA" id="ARBA00022857"/>
    </source>
</evidence>
<dbReference type="Pfam" id="PF13561">
    <property type="entry name" value="adh_short_C2"/>
    <property type="match status" value="1"/>
</dbReference>
<dbReference type="Pfam" id="PF00106">
    <property type="entry name" value="adh_short"/>
    <property type="match status" value="1"/>
</dbReference>
<dbReference type="GO" id="GO:0016491">
    <property type="term" value="F:oxidoreductase activity"/>
    <property type="evidence" value="ECO:0007669"/>
    <property type="project" value="UniProtKB-KW"/>
</dbReference>
<evidence type="ECO:0000256" key="1">
    <source>
        <dbReference type="ARBA" id="ARBA00006484"/>
    </source>
</evidence>
<dbReference type="Gene3D" id="3.40.50.720">
    <property type="entry name" value="NAD(P)-binding Rossmann-like Domain"/>
    <property type="match status" value="1"/>
</dbReference>
<dbReference type="InterPro" id="IPR036291">
    <property type="entry name" value="NAD(P)-bd_dom_sf"/>
</dbReference>
<proteinExistence type="inferred from homology"/>
<dbReference type="PANTHER" id="PTHR43618">
    <property type="entry name" value="7-ALPHA-HYDROXYSTEROID DEHYDROGENASE"/>
    <property type="match status" value="1"/>
</dbReference>
<dbReference type="InterPro" id="IPR052178">
    <property type="entry name" value="Sec_Metab_Biosynth_SDR"/>
</dbReference>
<keyword evidence="3" id="KW-0560">Oxidoreductase</keyword>
<evidence type="ECO:0000313" key="5">
    <source>
        <dbReference type="Proteomes" id="UP001305414"/>
    </source>
</evidence>
<name>A0AAN7Z034_9PEZI</name>
<dbReference type="AlphaFoldDB" id="A0AAN7Z034"/>
<dbReference type="PANTHER" id="PTHR43618:SF4">
    <property type="entry name" value="SHORT CHAIN DEHYDROGENASE_REDUCTASE FAMILY (AFU_ORTHOLOGUE AFUA_7G04540)"/>
    <property type="match status" value="1"/>
</dbReference>
<reference evidence="4 5" key="1">
    <citation type="submission" date="2023-10" db="EMBL/GenBank/DDBJ databases">
        <title>Draft genome sequence of Xylaria bambusicola isolate GMP-LS, the root and basal stem rot pathogen of sugarcane in Indonesia.</title>
        <authorList>
            <person name="Selvaraj P."/>
            <person name="Muralishankar V."/>
            <person name="Muruganantham S."/>
            <person name="Sp S."/>
            <person name="Haryani S."/>
            <person name="Lau K.J.X."/>
            <person name="Naqvi N.I."/>
        </authorList>
    </citation>
    <scope>NUCLEOTIDE SEQUENCE [LARGE SCALE GENOMIC DNA]</scope>
    <source>
        <strain evidence="4">GMP-LS</strain>
    </source>
</reference>
<dbReference type="PRINTS" id="PR00081">
    <property type="entry name" value="GDHRDH"/>
</dbReference>
<evidence type="ECO:0000313" key="4">
    <source>
        <dbReference type="EMBL" id="KAK5625127.1"/>
    </source>
</evidence>
<comment type="similarity">
    <text evidence="1">Belongs to the short-chain dehydrogenases/reductases (SDR) family.</text>
</comment>
<organism evidence="4 5">
    <name type="scientific">Xylaria bambusicola</name>
    <dbReference type="NCBI Taxonomy" id="326684"/>
    <lineage>
        <taxon>Eukaryota</taxon>
        <taxon>Fungi</taxon>
        <taxon>Dikarya</taxon>
        <taxon>Ascomycota</taxon>
        <taxon>Pezizomycotina</taxon>
        <taxon>Sordariomycetes</taxon>
        <taxon>Xylariomycetidae</taxon>
        <taxon>Xylariales</taxon>
        <taxon>Xylariaceae</taxon>
        <taxon>Xylaria</taxon>
    </lineage>
</organism>
<accession>A0AAN7Z034</accession>
<evidence type="ECO:0008006" key="6">
    <source>
        <dbReference type="Google" id="ProtNLM"/>
    </source>
</evidence>
<dbReference type="CDD" id="cd05233">
    <property type="entry name" value="SDR_c"/>
    <property type="match status" value="1"/>
</dbReference>
<sequence>MSAFTMAAPHPLSAAALFGLKDWVAVVTGGGTGVGLMIAQTLAANGAKVYITGRRAHVLEASARIHGAKDKLGEHAGEILPIVMDVTDKESIKSAVAKIEEKEGYLNVFGLYLRRVSQCADMLAWLLDSLVNNAGVWKSRPTAKPTDGPETFGAAMFAEEIEDNWQQSFLTNATSHYFVTAAFLPLLAKAISSPVEQVGTVINNASASKAAAVHVTRQMAYDLSHENINVRVNGLALVRAAGTGYFPSEMTTGASNDENQSSYDIEQFRAFMQLTGVKTVKRMGSPREIASVILTLATNEYIWGTVTILDGGFTLNLPGNM</sequence>
<evidence type="ECO:0000256" key="3">
    <source>
        <dbReference type="ARBA" id="ARBA00023002"/>
    </source>
</evidence>
<dbReference type="InterPro" id="IPR002347">
    <property type="entry name" value="SDR_fam"/>
</dbReference>
<keyword evidence="5" id="KW-1185">Reference proteome</keyword>
<gene>
    <name evidence="4" type="ORF">RRF57_000843</name>
</gene>
<comment type="caution">
    <text evidence="4">The sequence shown here is derived from an EMBL/GenBank/DDBJ whole genome shotgun (WGS) entry which is preliminary data.</text>
</comment>
<dbReference type="Proteomes" id="UP001305414">
    <property type="component" value="Unassembled WGS sequence"/>
</dbReference>